<evidence type="ECO:0000313" key="4">
    <source>
        <dbReference type="Proteomes" id="UP000245962"/>
    </source>
</evidence>
<dbReference type="Proteomes" id="UP000245962">
    <property type="component" value="Unassembled WGS sequence"/>
</dbReference>
<keyword evidence="1" id="KW-0732">Signal</keyword>
<dbReference type="RefSeq" id="WP_116694630.1">
    <property type="nucleotide sequence ID" value="NZ_QEHR01000006.1"/>
</dbReference>
<dbReference type="Pfam" id="PF13205">
    <property type="entry name" value="Big_5"/>
    <property type="match status" value="1"/>
</dbReference>
<feature type="domain" description="SbsA Ig-like" evidence="2">
    <location>
        <begin position="33"/>
        <end position="134"/>
    </location>
</feature>
<protein>
    <recommendedName>
        <fullName evidence="2">SbsA Ig-like domain-containing protein</fullName>
    </recommendedName>
</protein>
<evidence type="ECO:0000313" key="3">
    <source>
        <dbReference type="EMBL" id="PVW14142.1"/>
    </source>
</evidence>
<name>A0A2U0HZ36_9FLAO</name>
<evidence type="ECO:0000259" key="2">
    <source>
        <dbReference type="Pfam" id="PF13205"/>
    </source>
</evidence>
<gene>
    <name evidence="3" type="ORF">DDV96_10020</name>
</gene>
<keyword evidence="4" id="KW-1185">Reference proteome</keyword>
<dbReference type="AlphaFoldDB" id="A0A2U0HZ36"/>
<proteinExistence type="predicted"/>
<sequence>MKSRLLYIPIVLLFLLSFVECAKKGSPSGGERDSIPPVIVRSVPENYTTNFTGNEISIYFDEYIKLKDLQKKLIISPPLKYPPNITPLSTSKRLRIQIEDTLKENTTYSINFGQSIVDNNEENPFEYYKYVFSTGSYIDSLNVKGRVQDALLPNPEIPTTVMLYEVDETFVDSLVYSEKPKYITTTKDSTGIFEITNVKEGNYLLMALKENNNDYTFQPENDKIGVASEIISLPTDSTFTLTLFKETPAYQVARPKHESKNHIIFGYQGIADSLQLELLSQVPSNFEEKTYKDLKKDTLHYWFKPEVENDSLLFLARNSGIIDTLNVKMRNLYRDSLKIEPLQTGIMLPSDTLKLLANTPLEAIDDEKITVLDNDSIAIPPIMAIDKKHNVANVFFPKTEDKTYQVQLLPGALTDFYEATNDTLTYTLRTKAVSDYGTLNITFENLRQFPVIVQLVDSKFKVIAEEYITELQPVLFKNINPGTYYVRVVFDENSNKKWDTGRFLTRQQPERVLYYPSQLEVRANWSLNETFILTETDRGPAETLDAPE</sequence>
<organism evidence="3 4">
    <name type="scientific">Marixanthomonas spongiae</name>
    <dbReference type="NCBI Taxonomy" id="2174845"/>
    <lineage>
        <taxon>Bacteria</taxon>
        <taxon>Pseudomonadati</taxon>
        <taxon>Bacteroidota</taxon>
        <taxon>Flavobacteriia</taxon>
        <taxon>Flavobacteriales</taxon>
        <taxon>Flavobacteriaceae</taxon>
        <taxon>Marixanthomonas</taxon>
    </lineage>
</organism>
<dbReference type="InterPro" id="IPR032812">
    <property type="entry name" value="SbsA_Ig"/>
</dbReference>
<dbReference type="OrthoDB" id="9809989at2"/>
<accession>A0A2U0HZ36</accession>
<dbReference type="EMBL" id="QEHR01000006">
    <property type="protein sequence ID" value="PVW14142.1"/>
    <property type="molecule type" value="Genomic_DNA"/>
</dbReference>
<reference evidence="3 4" key="1">
    <citation type="submission" date="2018-04" db="EMBL/GenBank/DDBJ databases">
        <title>Marixanthomonas spongiae HN-E44 sp. nov., isolated from a marine sponge.</title>
        <authorList>
            <person name="Luo L."/>
            <person name="Zhuang L."/>
        </authorList>
    </citation>
    <scope>NUCLEOTIDE SEQUENCE [LARGE SCALE GENOMIC DNA]</scope>
    <source>
        <strain evidence="3 4">HN-E44</strain>
    </source>
</reference>
<evidence type="ECO:0000256" key="1">
    <source>
        <dbReference type="ARBA" id="ARBA00022729"/>
    </source>
</evidence>
<comment type="caution">
    <text evidence="3">The sequence shown here is derived from an EMBL/GenBank/DDBJ whole genome shotgun (WGS) entry which is preliminary data.</text>
</comment>